<protein>
    <submittedName>
        <fullName evidence="1">Uncharacterized protein</fullName>
    </submittedName>
</protein>
<dbReference type="AlphaFoldDB" id="A0A4D6M3A4"/>
<sequence>MHTLPLLILLGKYPSPSHWYMLAQLVALAQPLVQVWNFLTWKFASRVALAQPLAYARPTSGTRSTTGPGLEIPTWKFAQRVCKFA</sequence>
<name>A0A4D6M3A4_VIGUN</name>
<reference evidence="1 2" key="1">
    <citation type="submission" date="2019-04" db="EMBL/GenBank/DDBJ databases">
        <title>An improved genome assembly and genetic linkage map for asparagus bean, Vigna unguiculata ssp. sesquipedialis.</title>
        <authorList>
            <person name="Xia Q."/>
            <person name="Zhang R."/>
            <person name="Dong Y."/>
        </authorList>
    </citation>
    <scope>NUCLEOTIDE SEQUENCE [LARGE SCALE GENOMIC DNA]</scope>
    <source>
        <tissue evidence="1">Leaf</tissue>
    </source>
</reference>
<gene>
    <name evidence="1" type="ORF">DEO72_LG6g407</name>
</gene>
<dbReference type="EMBL" id="CP039350">
    <property type="protein sequence ID" value="QCD95712.1"/>
    <property type="molecule type" value="Genomic_DNA"/>
</dbReference>
<organism evidence="1 2">
    <name type="scientific">Vigna unguiculata</name>
    <name type="common">Cowpea</name>
    <dbReference type="NCBI Taxonomy" id="3917"/>
    <lineage>
        <taxon>Eukaryota</taxon>
        <taxon>Viridiplantae</taxon>
        <taxon>Streptophyta</taxon>
        <taxon>Embryophyta</taxon>
        <taxon>Tracheophyta</taxon>
        <taxon>Spermatophyta</taxon>
        <taxon>Magnoliopsida</taxon>
        <taxon>eudicotyledons</taxon>
        <taxon>Gunneridae</taxon>
        <taxon>Pentapetalae</taxon>
        <taxon>rosids</taxon>
        <taxon>fabids</taxon>
        <taxon>Fabales</taxon>
        <taxon>Fabaceae</taxon>
        <taxon>Papilionoideae</taxon>
        <taxon>50 kb inversion clade</taxon>
        <taxon>NPAAA clade</taxon>
        <taxon>indigoferoid/millettioid clade</taxon>
        <taxon>Phaseoleae</taxon>
        <taxon>Vigna</taxon>
    </lineage>
</organism>
<proteinExistence type="predicted"/>
<evidence type="ECO:0000313" key="2">
    <source>
        <dbReference type="Proteomes" id="UP000501690"/>
    </source>
</evidence>
<accession>A0A4D6M3A4</accession>
<dbReference type="Proteomes" id="UP000501690">
    <property type="component" value="Linkage Group LG6"/>
</dbReference>
<evidence type="ECO:0000313" key="1">
    <source>
        <dbReference type="EMBL" id="QCD95712.1"/>
    </source>
</evidence>
<keyword evidence="2" id="KW-1185">Reference proteome</keyword>